<proteinExistence type="predicted"/>
<accession>A0ABR8Z9Z9</accession>
<gene>
    <name evidence="1" type="ORF">IC610_06780</name>
</gene>
<evidence type="ECO:0000313" key="1">
    <source>
        <dbReference type="EMBL" id="MBD8082130.1"/>
    </source>
</evidence>
<dbReference type="Proteomes" id="UP000637299">
    <property type="component" value="Unassembled WGS sequence"/>
</dbReference>
<comment type="caution">
    <text evidence="1">The sequence shown here is derived from an EMBL/GenBank/DDBJ whole genome shotgun (WGS) entry which is preliminary data.</text>
</comment>
<dbReference type="PROSITE" id="PS51257">
    <property type="entry name" value="PROKAR_LIPOPROTEIN"/>
    <property type="match status" value="1"/>
</dbReference>
<sequence length="329" mass="38298">MTKKTLNQIFSILLVATFVLLSCENKKEKTTENSVIENPQKEIRSPIIPTHKSALRPDETIELEKIYTDTIQFVSFNDNGDDWLFVVKKNNDTVSLIYNKDNPEFTRGDELEIKWKMDSLRPAGDPEYLDYSEYLISAKVIRPLTLVNKKIKFLWRKMQYDKNLETEVSTVILNENYIKYISDPEKAALAYVATFIGNDCTWDGKANDNMSNLKCKILSSLNLGYQCSEQHLGFLRSWFRNDKMILKELENCPKIPNGATVQDTFNEINLEVSGNNINVFFKANGVNLREEKSWEWTEKHFFELKRNELVLLKKEISPVKHSDLKMKEN</sequence>
<reference evidence="1 2" key="1">
    <citation type="submission" date="2020-09" db="EMBL/GenBank/DDBJ databases">
        <title>Genome seq and assembly of Chryseobacterium sp.</title>
        <authorList>
            <person name="Chhetri G."/>
        </authorList>
    </citation>
    <scope>NUCLEOTIDE SEQUENCE [LARGE SCALE GENOMIC DNA]</scope>
    <source>
        <strain evidence="1 2">GCR10</strain>
    </source>
</reference>
<evidence type="ECO:0008006" key="3">
    <source>
        <dbReference type="Google" id="ProtNLM"/>
    </source>
</evidence>
<evidence type="ECO:0000313" key="2">
    <source>
        <dbReference type="Proteomes" id="UP000637299"/>
    </source>
</evidence>
<keyword evidence="2" id="KW-1185">Reference proteome</keyword>
<dbReference type="RefSeq" id="WP_191735790.1">
    <property type="nucleotide sequence ID" value="NZ_JACYFS010000001.1"/>
</dbReference>
<name>A0ABR8Z9Z9_9FLAO</name>
<organism evidence="1 2">
    <name type="scientific">Chryseobacterium caseinilyticum</name>
    <dbReference type="NCBI Taxonomy" id="2771428"/>
    <lineage>
        <taxon>Bacteria</taxon>
        <taxon>Pseudomonadati</taxon>
        <taxon>Bacteroidota</taxon>
        <taxon>Flavobacteriia</taxon>
        <taxon>Flavobacteriales</taxon>
        <taxon>Weeksellaceae</taxon>
        <taxon>Chryseobacterium group</taxon>
        <taxon>Chryseobacterium</taxon>
    </lineage>
</organism>
<protein>
    <recommendedName>
        <fullName evidence="3">Lipoprotein</fullName>
    </recommendedName>
</protein>
<dbReference type="EMBL" id="JACYFS010000001">
    <property type="protein sequence ID" value="MBD8082130.1"/>
    <property type="molecule type" value="Genomic_DNA"/>
</dbReference>